<gene>
    <name evidence="1" type="ORF">ACFOPQ_07705</name>
</gene>
<evidence type="ECO:0000313" key="2">
    <source>
        <dbReference type="Proteomes" id="UP001595748"/>
    </source>
</evidence>
<proteinExistence type="predicted"/>
<reference evidence="2" key="1">
    <citation type="journal article" date="2019" name="Int. J. Syst. Evol. Microbiol.">
        <title>The Global Catalogue of Microorganisms (GCM) 10K type strain sequencing project: providing services to taxonomists for standard genome sequencing and annotation.</title>
        <authorList>
            <consortium name="The Broad Institute Genomics Platform"/>
            <consortium name="The Broad Institute Genome Sequencing Center for Infectious Disease"/>
            <person name="Wu L."/>
            <person name="Ma J."/>
        </authorList>
    </citation>
    <scope>NUCLEOTIDE SEQUENCE [LARGE SCALE GENOMIC DNA]</scope>
    <source>
        <strain evidence="2">CCTCC AB 2013263</strain>
    </source>
</reference>
<dbReference type="EMBL" id="JBHRZF010000090">
    <property type="protein sequence ID" value="MFC3860645.1"/>
    <property type="molecule type" value="Genomic_DNA"/>
</dbReference>
<protein>
    <submittedName>
        <fullName evidence="1">Uncharacterized protein</fullName>
    </submittedName>
</protein>
<keyword evidence="2" id="KW-1185">Reference proteome</keyword>
<comment type="caution">
    <text evidence="1">The sequence shown here is derived from an EMBL/GenBank/DDBJ whole genome shotgun (WGS) entry which is preliminary data.</text>
</comment>
<accession>A0ABV8A604</accession>
<organism evidence="1 2">
    <name type="scientific">Deinococcus antarcticus</name>
    <dbReference type="NCBI Taxonomy" id="1298767"/>
    <lineage>
        <taxon>Bacteria</taxon>
        <taxon>Thermotogati</taxon>
        <taxon>Deinococcota</taxon>
        <taxon>Deinococci</taxon>
        <taxon>Deinococcales</taxon>
        <taxon>Deinococcaceae</taxon>
        <taxon>Deinococcus</taxon>
    </lineage>
</organism>
<sequence>MTTPLPASTIHHWLTTEIDQGHTQFTVHDLKSATDLLFPGQSFSMRTLYDVTRQYAQITGASIEKRLRRNFHEQVFTPEQMTELLTAIDRHVTRRLSYAEAFMALKGSSSGGTTPSSGHSMDELAALRVEVEELRSEVQVLRESAMTRRDLWRVTVGTLLLSTAENQEHVAAIMGYMGVPDPESEVQALRESGLELPFKV</sequence>
<dbReference type="RefSeq" id="WP_380076781.1">
    <property type="nucleotide sequence ID" value="NZ_JBHRZF010000090.1"/>
</dbReference>
<dbReference type="Proteomes" id="UP001595748">
    <property type="component" value="Unassembled WGS sequence"/>
</dbReference>
<evidence type="ECO:0000313" key="1">
    <source>
        <dbReference type="EMBL" id="MFC3860645.1"/>
    </source>
</evidence>
<name>A0ABV8A604_9DEIO</name>